<feature type="region of interest" description="Disordered" evidence="2">
    <location>
        <begin position="386"/>
        <end position="474"/>
    </location>
</feature>
<dbReference type="EMBL" id="JBHTCQ010000004">
    <property type="protein sequence ID" value="MFC7406736.1"/>
    <property type="molecule type" value="Genomic_DNA"/>
</dbReference>
<feature type="region of interest" description="Disordered" evidence="2">
    <location>
        <begin position="617"/>
        <end position="677"/>
    </location>
</feature>
<dbReference type="Gene3D" id="1.10.30.50">
    <property type="match status" value="1"/>
</dbReference>
<feature type="compositionally biased region" description="Pro residues" evidence="2">
    <location>
        <begin position="641"/>
        <end position="651"/>
    </location>
</feature>
<protein>
    <submittedName>
        <fullName evidence="4">DUF222 domain-containing protein</fullName>
    </submittedName>
</protein>
<gene>
    <name evidence="4" type="ORF">ACFQQL_16570</name>
</gene>
<dbReference type="Pfam" id="PF01844">
    <property type="entry name" value="HNH"/>
    <property type="match status" value="1"/>
</dbReference>
<feature type="compositionally biased region" description="Low complexity" evidence="2">
    <location>
        <begin position="92"/>
        <end position="101"/>
    </location>
</feature>
<evidence type="ECO:0000256" key="1">
    <source>
        <dbReference type="ARBA" id="ARBA00023450"/>
    </source>
</evidence>
<feature type="domain" description="HNH nuclease" evidence="3">
    <location>
        <begin position="546"/>
        <end position="598"/>
    </location>
</feature>
<dbReference type="CDD" id="cd00085">
    <property type="entry name" value="HNHc"/>
    <property type="match status" value="1"/>
</dbReference>
<proteinExistence type="inferred from homology"/>
<evidence type="ECO:0000313" key="5">
    <source>
        <dbReference type="Proteomes" id="UP001596455"/>
    </source>
</evidence>
<dbReference type="Proteomes" id="UP001596455">
    <property type="component" value="Unassembled WGS sequence"/>
</dbReference>
<evidence type="ECO:0000313" key="4">
    <source>
        <dbReference type="EMBL" id="MFC7406736.1"/>
    </source>
</evidence>
<feature type="region of interest" description="Disordered" evidence="2">
    <location>
        <begin position="285"/>
        <end position="330"/>
    </location>
</feature>
<dbReference type="InterPro" id="IPR002711">
    <property type="entry name" value="HNH"/>
</dbReference>
<reference evidence="5" key="1">
    <citation type="journal article" date="2019" name="Int. J. Syst. Evol. Microbiol.">
        <title>The Global Catalogue of Microorganisms (GCM) 10K type strain sequencing project: providing services to taxonomists for standard genome sequencing and annotation.</title>
        <authorList>
            <consortium name="The Broad Institute Genomics Platform"/>
            <consortium name="The Broad Institute Genome Sequencing Center for Infectious Disease"/>
            <person name="Wu L."/>
            <person name="Ma J."/>
        </authorList>
    </citation>
    <scope>NUCLEOTIDE SEQUENCE [LARGE SCALE GENOMIC DNA]</scope>
    <source>
        <strain evidence="5">JCM 1490</strain>
    </source>
</reference>
<dbReference type="InterPro" id="IPR003870">
    <property type="entry name" value="DUF222"/>
</dbReference>
<feature type="region of interest" description="Disordered" evidence="2">
    <location>
        <begin position="69"/>
        <end position="121"/>
    </location>
</feature>
<name>A0ABW2QB76_9MICO</name>
<feature type="compositionally biased region" description="Basic and acidic residues" evidence="2">
    <location>
        <begin position="1"/>
        <end position="11"/>
    </location>
</feature>
<comment type="similarity">
    <text evidence="1">Belongs to the Rv1128c/1148c/1588c/1702c/1945/3466 family.</text>
</comment>
<dbReference type="Pfam" id="PF02720">
    <property type="entry name" value="DUF222"/>
    <property type="match status" value="1"/>
</dbReference>
<dbReference type="SMART" id="SM00507">
    <property type="entry name" value="HNHc"/>
    <property type="match status" value="1"/>
</dbReference>
<keyword evidence="5" id="KW-1185">Reference proteome</keyword>
<comment type="caution">
    <text evidence="4">The sequence shown here is derived from an EMBL/GenBank/DDBJ whole genome shotgun (WGS) entry which is preliminary data.</text>
</comment>
<dbReference type="InterPro" id="IPR003615">
    <property type="entry name" value="HNH_nuc"/>
</dbReference>
<feature type="compositionally biased region" description="Polar residues" evidence="2">
    <location>
        <begin position="70"/>
        <end position="80"/>
    </location>
</feature>
<evidence type="ECO:0000256" key="2">
    <source>
        <dbReference type="SAM" id="MobiDB-lite"/>
    </source>
</evidence>
<sequence length="677" mass="69202">MFERRGGDDGAGRAARPAVDDAAPAATTVLELALLGLLLDARAASAPHTGARRAVTVDLVRATPTLLTHRATTGKASSGTCEPAQPAPSTTEADASEASKPSEPPEPSDGPDGPDGTDVLCSDELTGAADLVGLELATALANTDIDTLDAGSAVDAVHLWGKVTAWADAMQGRAAARLEHCLQDLYGLPEPAAPRRTTADPGSRVSATPMASTEVSMRLGITRQAAATMVRTGMLLDGPLAATGEALEEGRITPRKAQIIAGALDGLPLPVVHEVEDAVLPEADRRTPPQLAKDVAEAVSTSDPESATERHAAARRNRRVSHPRALPDGMATMSATLPAQDAVALDAALEAAAVTARQESGETRTTDQLRADILASVGTNALATGWLGTPGVGTPGDGQLQLPWSDGSGEPDGDHSPDHAGPPDGPDTADGDLSAAGCTAAADQPATSDAAEGEQAGRDRASAPPRPGWRLGRVGGVPVHVNVTVPLSTLMGGDESGHLDGYGPIDPATSRAIIATGDATLRRLVTDPLSDTVLDVGRTSYRPPANLAKLIRARDGTCVRPGCNVRATACELDHTIPFSHGGPTAVWNLGALCATDHRQKTLGRFRVTQHPGGIFDWSSPTGHTYRRERGGTITHAGPGTTLPPTPAPSSPAPACGDDMSGGAACGTPGLDPDDPPF</sequence>
<dbReference type="RefSeq" id="WP_382396270.1">
    <property type="nucleotide sequence ID" value="NZ_JBHTCQ010000004.1"/>
</dbReference>
<feature type="compositionally biased region" description="Basic residues" evidence="2">
    <location>
        <begin position="313"/>
        <end position="322"/>
    </location>
</feature>
<accession>A0ABW2QB76</accession>
<feature type="region of interest" description="Disordered" evidence="2">
    <location>
        <begin position="1"/>
        <end position="20"/>
    </location>
</feature>
<evidence type="ECO:0000259" key="3">
    <source>
        <dbReference type="SMART" id="SM00507"/>
    </source>
</evidence>
<organism evidence="4 5">
    <name type="scientific">Georgenia alba</name>
    <dbReference type="NCBI Taxonomy" id="2233858"/>
    <lineage>
        <taxon>Bacteria</taxon>
        <taxon>Bacillati</taxon>
        <taxon>Actinomycetota</taxon>
        <taxon>Actinomycetes</taxon>
        <taxon>Micrococcales</taxon>
        <taxon>Bogoriellaceae</taxon>
        <taxon>Georgenia</taxon>
    </lineage>
</organism>
<feature type="compositionally biased region" description="Low complexity" evidence="2">
    <location>
        <begin position="439"/>
        <end position="450"/>
    </location>
</feature>